<sequence>MTRCAGAVKVLRVSEWEGTGTASFQKGQPDPAAETMSSGMVLVVAAARRSAKFLGHIREPLITVRVIPEVTHWPACWKRPATQRALHLQAPCIHPSTGSVDWL</sequence>
<protein>
    <submittedName>
        <fullName evidence="1">Uncharacterized protein</fullName>
    </submittedName>
</protein>
<dbReference type="Proteomes" id="UP000756346">
    <property type="component" value="Unassembled WGS sequence"/>
</dbReference>
<reference evidence="1" key="1">
    <citation type="journal article" date="2021" name="Nat. Commun.">
        <title>Genetic determinants of endophytism in the Arabidopsis root mycobiome.</title>
        <authorList>
            <person name="Mesny F."/>
            <person name="Miyauchi S."/>
            <person name="Thiergart T."/>
            <person name="Pickel B."/>
            <person name="Atanasova L."/>
            <person name="Karlsson M."/>
            <person name="Huettel B."/>
            <person name="Barry K.W."/>
            <person name="Haridas S."/>
            <person name="Chen C."/>
            <person name="Bauer D."/>
            <person name="Andreopoulos W."/>
            <person name="Pangilinan J."/>
            <person name="LaButti K."/>
            <person name="Riley R."/>
            <person name="Lipzen A."/>
            <person name="Clum A."/>
            <person name="Drula E."/>
            <person name="Henrissat B."/>
            <person name="Kohler A."/>
            <person name="Grigoriev I.V."/>
            <person name="Martin F.M."/>
            <person name="Hacquard S."/>
        </authorList>
    </citation>
    <scope>NUCLEOTIDE SEQUENCE</scope>
    <source>
        <strain evidence="1">MPI-CAGE-CH-0230</strain>
    </source>
</reference>
<accession>A0A9P9BML7</accession>
<organism evidence="1 2">
    <name type="scientific">Microdochium trichocladiopsis</name>
    <dbReference type="NCBI Taxonomy" id="1682393"/>
    <lineage>
        <taxon>Eukaryota</taxon>
        <taxon>Fungi</taxon>
        <taxon>Dikarya</taxon>
        <taxon>Ascomycota</taxon>
        <taxon>Pezizomycotina</taxon>
        <taxon>Sordariomycetes</taxon>
        <taxon>Xylariomycetidae</taxon>
        <taxon>Xylariales</taxon>
        <taxon>Microdochiaceae</taxon>
        <taxon>Microdochium</taxon>
    </lineage>
</organism>
<name>A0A9P9BML7_9PEZI</name>
<dbReference type="AlphaFoldDB" id="A0A9P9BML7"/>
<evidence type="ECO:0000313" key="1">
    <source>
        <dbReference type="EMBL" id="KAH7026398.1"/>
    </source>
</evidence>
<dbReference type="RefSeq" id="XP_046009615.1">
    <property type="nucleotide sequence ID" value="XM_046148619.1"/>
</dbReference>
<proteinExistence type="predicted"/>
<gene>
    <name evidence="1" type="ORF">B0I36DRAFT_158025</name>
</gene>
<dbReference type="EMBL" id="JAGTJQ010000008">
    <property type="protein sequence ID" value="KAH7026398.1"/>
    <property type="molecule type" value="Genomic_DNA"/>
</dbReference>
<dbReference type="GeneID" id="70178165"/>
<comment type="caution">
    <text evidence="1">The sequence shown here is derived from an EMBL/GenBank/DDBJ whole genome shotgun (WGS) entry which is preliminary data.</text>
</comment>
<evidence type="ECO:0000313" key="2">
    <source>
        <dbReference type="Proteomes" id="UP000756346"/>
    </source>
</evidence>
<keyword evidence="2" id="KW-1185">Reference proteome</keyword>